<evidence type="ECO:0000313" key="3">
    <source>
        <dbReference type="Proteomes" id="UP000199300"/>
    </source>
</evidence>
<keyword evidence="1" id="KW-0472">Membrane</keyword>
<evidence type="ECO:0000313" key="2">
    <source>
        <dbReference type="EMBL" id="SEN68469.1"/>
    </source>
</evidence>
<name>A0A1H8IJN1_9BACI</name>
<gene>
    <name evidence="2" type="ORF">SAMN04488134_101633</name>
</gene>
<dbReference type="AlphaFoldDB" id="A0A1H8IJN1"/>
<dbReference type="Proteomes" id="UP000199300">
    <property type="component" value="Unassembled WGS sequence"/>
</dbReference>
<dbReference type="RefSeq" id="WP_091494715.1">
    <property type="nucleotide sequence ID" value="NZ_FODJ01000001.1"/>
</dbReference>
<evidence type="ECO:0000256" key="1">
    <source>
        <dbReference type="SAM" id="Phobius"/>
    </source>
</evidence>
<dbReference type="OrthoDB" id="9990198at2"/>
<feature type="transmembrane region" description="Helical" evidence="1">
    <location>
        <begin position="32"/>
        <end position="50"/>
    </location>
</feature>
<feature type="transmembrane region" description="Helical" evidence="1">
    <location>
        <begin position="6"/>
        <end position="25"/>
    </location>
</feature>
<keyword evidence="1" id="KW-1133">Transmembrane helix</keyword>
<sequence length="67" mass="7607">MTYLAILAAGVFFFLAASICLYMFFRGFGKGYLVMTIVILILVYFIIGLWNQSSNSLNMQFFTMLNG</sequence>
<proteinExistence type="predicted"/>
<reference evidence="2 3" key="1">
    <citation type="submission" date="2016-10" db="EMBL/GenBank/DDBJ databases">
        <authorList>
            <person name="de Groot N.N."/>
        </authorList>
    </citation>
    <scope>NUCLEOTIDE SEQUENCE [LARGE SCALE GENOMIC DNA]</scope>
    <source>
        <strain evidence="2 3">CGMCC 1.10434</strain>
    </source>
</reference>
<dbReference type="STRING" id="872970.SAMN04488134_101633"/>
<accession>A0A1H8IJN1</accession>
<organism evidence="2 3">
    <name type="scientific">Amphibacillus marinus</name>
    <dbReference type="NCBI Taxonomy" id="872970"/>
    <lineage>
        <taxon>Bacteria</taxon>
        <taxon>Bacillati</taxon>
        <taxon>Bacillota</taxon>
        <taxon>Bacilli</taxon>
        <taxon>Bacillales</taxon>
        <taxon>Bacillaceae</taxon>
        <taxon>Amphibacillus</taxon>
    </lineage>
</organism>
<keyword evidence="3" id="KW-1185">Reference proteome</keyword>
<keyword evidence="1" id="KW-0812">Transmembrane</keyword>
<protein>
    <submittedName>
        <fullName evidence="2">Uncharacterized protein</fullName>
    </submittedName>
</protein>
<dbReference type="EMBL" id="FODJ01000001">
    <property type="protein sequence ID" value="SEN68469.1"/>
    <property type="molecule type" value="Genomic_DNA"/>
</dbReference>